<proteinExistence type="predicted"/>
<dbReference type="AlphaFoldDB" id="A0A139LS66"/>
<evidence type="ECO:0000313" key="2">
    <source>
        <dbReference type="Proteomes" id="UP000070319"/>
    </source>
</evidence>
<protein>
    <recommendedName>
        <fullName evidence="3">DUF4248 domain-containing protein</fullName>
    </recommendedName>
</protein>
<evidence type="ECO:0008006" key="3">
    <source>
        <dbReference type="Google" id="ProtNLM"/>
    </source>
</evidence>
<dbReference type="EMBL" id="LTDF01000045">
    <property type="protein sequence ID" value="KXT54307.1"/>
    <property type="molecule type" value="Genomic_DNA"/>
</dbReference>
<dbReference type="Proteomes" id="UP000070319">
    <property type="component" value="Unassembled WGS sequence"/>
</dbReference>
<comment type="caution">
    <text evidence="1">The sequence shown here is derived from an EMBL/GenBank/DDBJ whole genome shotgun (WGS) entry which is preliminary data.</text>
</comment>
<reference evidence="1 2" key="1">
    <citation type="submission" date="2016-02" db="EMBL/GenBank/DDBJ databases">
        <authorList>
            <person name="Wen L."/>
            <person name="He K."/>
            <person name="Yang H."/>
        </authorList>
    </citation>
    <scope>NUCLEOTIDE SEQUENCE [LARGE SCALE GENOMIC DNA]</scope>
    <source>
        <strain evidence="1 2">KLE1704</strain>
    </source>
</reference>
<dbReference type="PATRIC" id="fig|329854.7.peg.843"/>
<dbReference type="RefSeq" id="WP_022210343.1">
    <property type="nucleotide sequence ID" value="NZ_KQ968679.1"/>
</dbReference>
<dbReference type="Pfam" id="PF14053">
    <property type="entry name" value="DUF4248"/>
    <property type="match status" value="1"/>
</dbReference>
<accession>A0A139LS66</accession>
<evidence type="ECO:0000313" key="1">
    <source>
        <dbReference type="EMBL" id="KXT54307.1"/>
    </source>
</evidence>
<name>A0A139LS66_9BACE</name>
<dbReference type="InterPro" id="IPR025342">
    <property type="entry name" value="DUF4248"/>
</dbReference>
<sequence length="86" mass="9898">MKKITCSHDTDVPVEEWPVRPYSKSELARAYAPEIGERSALNRLSRWLHGNVLLYQALLDTGYRSAQQIFTSKQVELIFEYIGKPS</sequence>
<gene>
    <name evidence="1" type="ORF">HMPREF2531_00840</name>
</gene>
<organism evidence="1">
    <name type="scientific">Bacteroides intestinalis</name>
    <dbReference type="NCBI Taxonomy" id="329854"/>
    <lineage>
        <taxon>Bacteria</taxon>
        <taxon>Pseudomonadati</taxon>
        <taxon>Bacteroidota</taxon>
        <taxon>Bacteroidia</taxon>
        <taxon>Bacteroidales</taxon>
        <taxon>Bacteroidaceae</taxon>
        <taxon>Bacteroides</taxon>
    </lineage>
</organism>